<keyword evidence="3" id="KW-1185">Reference proteome</keyword>
<dbReference type="PANTHER" id="PTHR35105:SF2">
    <property type="entry name" value="PROTEIN CDI"/>
    <property type="match status" value="1"/>
</dbReference>
<gene>
    <name evidence="2" type="ORF">AUC60_18465</name>
</gene>
<dbReference type="PANTHER" id="PTHR35105">
    <property type="entry name" value="EXPRESSED PROTEIN"/>
    <property type="match status" value="1"/>
</dbReference>
<evidence type="ECO:0000313" key="2">
    <source>
        <dbReference type="EMBL" id="OUM72337.1"/>
    </source>
</evidence>
<dbReference type="InterPro" id="IPR002495">
    <property type="entry name" value="Glyco_trans_8"/>
</dbReference>
<dbReference type="EMBL" id="LOHF01000017">
    <property type="protein sequence ID" value="OUM72337.1"/>
    <property type="molecule type" value="Genomic_DNA"/>
</dbReference>
<reference evidence="2 3" key="1">
    <citation type="journal article" date="2017" name="Syst. Appl. Microbiol.">
        <title>Pseudomonas caspiana sp. nov., a citrus pathogen in the Pseudomonas syringae phylogenetic group.</title>
        <authorList>
            <person name="Busquets A."/>
            <person name="Gomila M."/>
            <person name="Beiki F."/>
            <person name="Mulet M."/>
            <person name="Rahimian H."/>
            <person name="Garcia-Valdes E."/>
            <person name="Lalucat J."/>
        </authorList>
    </citation>
    <scope>NUCLEOTIDE SEQUENCE [LARGE SCALE GENOMIC DNA]</scope>
    <source>
        <strain evidence="2 3">FBF102</strain>
    </source>
</reference>
<comment type="caution">
    <text evidence="2">The sequence shown here is derived from an EMBL/GenBank/DDBJ whole genome shotgun (WGS) entry which is preliminary data.</text>
</comment>
<dbReference type="OrthoDB" id="583646at2"/>
<name>A0A1Y3NXN9_9PSED</name>
<feature type="coiled-coil region" evidence="1">
    <location>
        <begin position="286"/>
        <end position="313"/>
    </location>
</feature>
<organism evidence="2 3">
    <name type="scientific">Pseudomonas caspiana</name>
    <dbReference type="NCBI Taxonomy" id="1451454"/>
    <lineage>
        <taxon>Bacteria</taxon>
        <taxon>Pseudomonadati</taxon>
        <taxon>Pseudomonadota</taxon>
        <taxon>Gammaproteobacteria</taxon>
        <taxon>Pseudomonadales</taxon>
        <taxon>Pseudomonadaceae</taxon>
        <taxon>Pseudomonas</taxon>
    </lineage>
</organism>
<accession>A0A1Y3NXN9</accession>
<dbReference type="AlphaFoldDB" id="A0A1Y3NXN9"/>
<dbReference type="RefSeq" id="WP_087270882.1">
    <property type="nucleotide sequence ID" value="NZ_JBJGBV010000004.1"/>
</dbReference>
<protein>
    <submittedName>
        <fullName evidence="2">Glycosyl transferase</fullName>
    </submittedName>
</protein>
<evidence type="ECO:0000256" key="1">
    <source>
        <dbReference type="SAM" id="Coils"/>
    </source>
</evidence>
<dbReference type="InterPro" id="IPR029044">
    <property type="entry name" value="Nucleotide-diphossugar_trans"/>
</dbReference>
<dbReference type="Gene3D" id="3.90.550.10">
    <property type="entry name" value="Spore Coat Polysaccharide Biosynthesis Protein SpsA, Chain A"/>
    <property type="match status" value="1"/>
</dbReference>
<evidence type="ECO:0000313" key="3">
    <source>
        <dbReference type="Proteomes" id="UP000195440"/>
    </source>
</evidence>
<sequence>MSSDEVIRVYVGVDRSQLLAVPVLEYSIKRHTTAKVEVIPMLDLPVPVPTDPRNGQRTGFSFSRFCIPKLSGYKGKAIYMDADMLVLRDIRELWDIPFDGAKIIIQQEVKHTDDTTQKVGAPKERKKQCAVMLLDCERLDWDVEEIVRGMDEGRYDYDQLMSQLVILDEEHVKYGVPFEWNSLEHWDEETRLIHYTDVYTQPWSACGNKFAWVWFKEVRRMLADKTLTEAAIEAEIKLGYFRPSLINDIKYRHFIPSFLHKVWDKKNAAFDRLSGYVPHKAVYEAKRERQRVIKEYEAQLKAAEANGHSEAAR</sequence>
<keyword evidence="1" id="KW-0175">Coiled coil</keyword>
<dbReference type="GO" id="GO:0016757">
    <property type="term" value="F:glycosyltransferase activity"/>
    <property type="evidence" value="ECO:0007669"/>
    <property type="project" value="InterPro"/>
</dbReference>
<proteinExistence type="predicted"/>
<dbReference type="Pfam" id="PF01501">
    <property type="entry name" value="Glyco_transf_8"/>
    <property type="match status" value="1"/>
</dbReference>
<dbReference type="Proteomes" id="UP000195440">
    <property type="component" value="Unassembled WGS sequence"/>
</dbReference>
<dbReference type="SUPFAM" id="SSF53448">
    <property type="entry name" value="Nucleotide-diphospho-sugar transferases"/>
    <property type="match status" value="1"/>
</dbReference>
<keyword evidence="2" id="KW-0808">Transferase</keyword>